<dbReference type="EMBL" id="MN094788">
    <property type="protein sequence ID" value="QDH83497.1"/>
    <property type="molecule type" value="Genomic_DNA"/>
</dbReference>
<sequence>MNKQSFLSRFGFSLLMCVLVGTASVVGIAVTDAKAKPKEDAKPYLGTHVGNVGYSSIELWTAQLPDGTNCVVTINASKNHGLVHKTAKDPGVSCDFSQSLKVQQ</sequence>
<dbReference type="Proteomes" id="UP000320799">
    <property type="component" value="Segment"/>
</dbReference>
<evidence type="ECO:0000313" key="2">
    <source>
        <dbReference type="Proteomes" id="UP000320799"/>
    </source>
</evidence>
<keyword evidence="2" id="KW-1185">Reference proteome</keyword>
<accession>A0A514CSP5</accession>
<organism evidence="1 2">
    <name type="scientific">Achromobacter phage Motura</name>
    <dbReference type="NCBI Taxonomy" id="2591403"/>
    <lineage>
        <taxon>Viruses</taxon>
        <taxon>Duplodnaviria</taxon>
        <taxon>Heunggongvirae</taxon>
        <taxon>Uroviricota</taxon>
        <taxon>Caudoviricetes</taxon>
        <taxon>Moturavirus</taxon>
        <taxon>Moturavirus motura</taxon>
    </lineage>
</organism>
<dbReference type="RefSeq" id="YP_009903678.1">
    <property type="nucleotide sequence ID" value="NC_049849.1"/>
</dbReference>
<dbReference type="GeneID" id="56135954"/>
<dbReference type="KEGG" id="vg:56135954"/>
<name>A0A514CSP5_9CAUD</name>
<proteinExistence type="predicted"/>
<reference evidence="1 2" key="1">
    <citation type="submission" date="2019-06" db="EMBL/GenBank/DDBJ databases">
        <authorList>
            <person name="Kincaid V.D."/>
            <person name="Fuller A."/>
            <person name="Hodges K."/>
            <person name="Bansal M."/>
            <person name="Essig J."/>
            <person name="Johnson A."/>
        </authorList>
    </citation>
    <scope>NUCLEOTIDE SEQUENCE [LARGE SCALE GENOMIC DNA]</scope>
</reference>
<protein>
    <submittedName>
        <fullName evidence="1">Uncharacterized protein</fullName>
    </submittedName>
</protein>
<evidence type="ECO:0000313" key="1">
    <source>
        <dbReference type="EMBL" id="QDH83497.1"/>
    </source>
</evidence>